<comment type="caution">
    <text evidence="3">The sequence shown here is derived from an EMBL/GenBank/DDBJ whole genome shotgun (WGS) entry which is preliminary data.</text>
</comment>
<reference evidence="3 4" key="1">
    <citation type="journal article" date="2013" name="Genome Announc.">
        <title>Draft Genome of the Nitrogen-Fixing Bacterium Pseudomonas stutzeri Strain KOS6 Isolated from Industrial Hydrocarbon Sludge.</title>
        <authorList>
            <person name="Grigoryeva T.V."/>
            <person name="Laikov A.V."/>
            <person name="Naumova R.P."/>
            <person name="Manolov A.I."/>
            <person name="Larin A.K."/>
            <person name="Karpova I.Y."/>
            <person name="Semashko T.A."/>
            <person name="Alexeev D.G."/>
            <person name="Kostryukova E.S."/>
            <person name="Muller R."/>
            <person name="Govorun V.M."/>
        </authorList>
    </citation>
    <scope>NUCLEOTIDE SEQUENCE [LARGE SCALE GENOMIC DNA]</scope>
    <source>
        <strain evidence="3 4">KOS6</strain>
    </source>
</reference>
<evidence type="ECO:0000256" key="1">
    <source>
        <dbReference type="SAM" id="MobiDB-lite"/>
    </source>
</evidence>
<gene>
    <name evidence="3" type="ORF">B597_020040</name>
</gene>
<dbReference type="OrthoDB" id="6264467at2"/>
<accession>A0A061JM92</accession>
<dbReference type="eggNOG" id="ENOG5032TY3">
    <property type="taxonomic scope" value="Bacteria"/>
</dbReference>
<proteinExistence type="predicted"/>
<dbReference type="Proteomes" id="UP000026923">
    <property type="component" value="Unassembled WGS sequence"/>
</dbReference>
<feature type="transmembrane region" description="Helical" evidence="2">
    <location>
        <begin position="98"/>
        <end position="125"/>
    </location>
</feature>
<sequence>MTSPAADDERTPYPKPYAETPLDQDPFVRGLKQRLPEHLRESFSEEQLDALRGVFGARSWVKHRIDYRGTIRLWRDRYYFAIVAGRNKRSLTRPQQNLSLIAKAALATLFLLFCALVGLVILYLLKSALGIDLLPSFSLGLWDWFKQNL</sequence>
<keyword evidence="2" id="KW-1133">Transmembrane helix</keyword>
<feature type="region of interest" description="Disordered" evidence="1">
    <location>
        <begin position="1"/>
        <end position="24"/>
    </location>
</feature>
<evidence type="ECO:0000256" key="2">
    <source>
        <dbReference type="SAM" id="Phobius"/>
    </source>
</evidence>
<protein>
    <submittedName>
        <fullName evidence="3">EpsP</fullName>
    </submittedName>
</protein>
<evidence type="ECO:0000313" key="4">
    <source>
        <dbReference type="Proteomes" id="UP000026923"/>
    </source>
</evidence>
<dbReference type="EMBL" id="AMCZ02000038">
    <property type="protein sequence ID" value="EWC39460.1"/>
    <property type="molecule type" value="Genomic_DNA"/>
</dbReference>
<keyword evidence="2" id="KW-0472">Membrane</keyword>
<evidence type="ECO:0000313" key="3">
    <source>
        <dbReference type="EMBL" id="EWC39460.1"/>
    </source>
</evidence>
<organism evidence="3 4">
    <name type="scientific">Stutzerimonas stutzeri KOS6</name>
    <dbReference type="NCBI Taxonomy" id="1218352"/>
    <lineage>
        <taxon>Bacteria</taxon>
        <taxon>Pseudomonadati</taxon>
        <taxon>Pseudomonadota</taxon>
        <taxon>Gammaproteobacteria</taxon>
        <taxon>Pseudomonadales</taxon>
        <taxon>Pseudomonadaceae</taxon>
        <taxon>Stutzerimonas</taxon>
    </lineage>
</organism>
<dbReference type="HOGENOM" id="CLU_137967_0_0_6"/>
<dbReference type="RefSeq" id="WP_003297424.1">
    <property type="nucleotide sequence ID" value="NZ_KK020676.1"/>
</dbReference>
<name>A0A061JM92_STUST</name>
<dbReference type="AlphaFoldDB" id="A0A061JM92"/>
<keyword evidence="2" id="KW-0812">Transmembrane</keyword>